<evidence type="ECO:0000313" key="1">
    <source>
        <dbReference type="EMBL" id="KAK1456563.1"/>
    </source>
</evidence>
<dbReference type="AlphaFoldDB" id="A0AAI9UDX9"/>
<keyword evidence="2" id="KW-1185">Reference proteome</keyword>
<organism evidence="1 2">
    <name type="scientific">Colletotrichum cuscutae</name>
    <dbReference type="NCBI Taxonomy" id="1209917"/>
    <lineage>
        <taxon>Eukaryota</taxon>
        <taxon>Fungi</taxon>
        <taxon>Dikarya</taxon>
        <taxon>Ascomycota</taxon>
        <taxon>Pezizomycotina</taxon>
        <taxon>Sordariomycetes</taxon>
        <taxon>Hypocreomycetidae</taxon>
        <taxon>Glomerellales</taxon>
        <taxon>Glomerellaceae</taxon>
        <taxon>Colletotrichum</taxon>
        <taxon>Colletotrichum acutatum species complex</taxon>
    </lineage>
</organism>
<accession>A0AAI9UDX9</accession>
<reference evidence="1" key="1">
    <citation type="submission" date="2016-11" db="EMBL/GenBank/DDBJ databases">
        <title>The genome sequence of Colletotrichum cuscutae.</title>
        <authorList>
            <person name="Baroncelli R."/>
        </authorList>
    </citation>
    <scope>NUCLEOTIDE SEQUENCE</scope>
    <source>
        <strain evidence="1">IMI 304802</strain>
    </source>
</reference>
<comment type="caution">
    <text evidence="1">The sequence shown here is derived from an EMBL/GenBank/DDBJ whole genome shotgun (WGS) entry which is preliminary data.</text>
</comment>
<sequence>MHRSQIQESDSTLTPQIYDYRIRKPDPIQLQCFGTCVLFLPNETGRRPTRSPRARDVERRLRASLDLLRVGMGSKSLLASFSLFGDAWTQINRASAVRLRRSRRMFHSSDTPRENEGAHALRCANAQNPFLVARAQRTKTFLSKFAAAMSRLEAPTEV</sequence>
<name>A0AAI9UDX9_9PEZI</name>
<dbReference type="Proteomes" id="UP001239213">
    <property type="component" value="Unassembled WGS sequence"/>
</dbReference>
<protein>
    <submittedName>
        <fullName evidence="1">Uncharacterized protein</fullName>
    </submittedName>
</protein>
<proteinExistence type="predicted"/>
<dbReference type="EMBL" id="MPDP01000285">
    <property type="protein sequence ID" value="KAK1456563.1"/>
    <property type="molecule type" value="Genomic_DNA"/>
</dbReference>
<gene>
    <name evidence="1" type="ORF">CCUS01_10011</name>
</gene>
<evidence type="ECO:0000313" key="2">
    <source>
        <dbReference type="Proteomes" id="UP001239213"/>
    </source>
</evidence>